<dbReference type="InterPro" id="IPR045957">
    <property type="entry name" value="DUF6377"/>
</dbReference>
<evidence type="ECO:0000259" key="3">
    <source>
        <dbReference type="Pfam" id="PF19904"/>
    </source>
</evidence>
<keyword evidence="2" id="KW-0472">Membrane</keyword>
<feature type="domain" description="DUF6377" evidence="3">
    <location>
        <begin position="243"/>
        <end position="503"/>
    </location>
</feature>
<dbReference type="SUPFAM" id="SSF48452">
    <property type="entry name" value="TPR-like"/>
    <property type="match status" value="1"/>
</dbReference>
<comment type="caution">
    <text evidence="4">The sequence shown here is derived from an EMBL/GenBank/DDBJ whole genome shotgun (WGS) entry which is preliminary data.</text>
</comment>
<evidence type="ECO:0000313" key="5">
    <source>
        <dbReference type="Proteomes" id="UP001597468"/>
    </source>
</evidence>
<keyword evidence="5" id="KW-1185">Reference proteome</keyword>
<protein>
    <submittedName>
        <fullName evidence="4">DUF6377 domain-containing protein</fullName>
    </submittedName>
</protein>
<keyword evidence="1" id="KW-0175">Coiled coil</keyword>
<organism evidence="4 5">
    <name type="scientific">Salinimicrobium flavum</name>
    <dbReference type="NCBI Taxonomy" id="1737065"/>
    <lineage>
        <taxon>Bacteria</taxon>
        <taxon>Pseudomonadati</taxon>
        <taxon>Bacteroidota</taxon>
        <taxon>Flavobacteriia</taxon>
        <taxon>Flavobacteriales</taxon>
        <taxon>Flavobacteriaceae</taxon>
        <taxon>Salinimicrobium</taxon>
    </lineage>
</organism>
<dbReference type="Gene3D" id="1.25.40.10">
    <property type="entry name" value="Tetratricopeptide repeat domain"/>
    <property type="match status" value="1"/>
</dbReference>
<dbReference type="EMBL" id="JBHULT010000013">
    <property type="protein sequence ID" value="MFD2519232.1"/>
    <property type="molecule type" value="Genomic_DNA"/>
</dbReference>
<proteinExistence type="predicted"/>
<dbReference type="InterPro" id="IPR011990">
    <property type="entry name" value="TPR-like_helical_dom_sf"/>
</dbReference>
<feature type="coiled-coil region" evidence="1">
    <location>
        <begin position="357"/>
        <end position="391"/>
    </location>
</feature>
<feature type="transmembrane region" description="Helical" evidence="2">
    <location>
        <begin position="315"/>
        <end position="338"/>
    </location>
</feature>
<reference evidence="5" key="1">
    <citation type="journal article" date="2019" name="Int. J. Syst. Evol. Microbiol.">
        <title>The Global Catalogue of Microorganisms (GCM) 10K type strain sequencing project: providing services to taxonomists for standard genome sequencing and annotation.</title>
        <authorList>
            <consortium name="The Broad Institute Genomics Platform"/>
            <consortium name="The Broad Institute Genome Sequencing Center for Infectious Disease"/>
            <person name="Wu L."/>
            <person name="Ma J."/>
        </authorList>
    </citation>
    <scope>NUCLEOTIDE SEQUENCE [LARGE SCALE GENOMIC DNA]</scope>
    <source>
        <strain evidence="5">KCTC 42585</strain>
    </source>
</reference>
<accession>A0ABW5IZV2</accession>
<name>A0ABW5IZV2_9FLAO</name>
<dbReference type="Pfam" id="PF19904">
    <property type="entry name" value="DUF6377"/>
    <property type="match status" value="1"/>
</dbReference>
<dbReference type="RefSeq" id="WP_380755123.1">
    <property type="nucleotide sequence ID" value="NZ_JBHULT010000013.1"/>
</dbReference>
<dbReference type="Proteomes" id="UP001597468">
    <property type="component" value="Unassembled WGS sequence"/>
</dbReference>
<sequence length="543" mass="63732">MGSNLHLSGQEVLLEELRTTVEKSSEYDQVKIRKIEDLRKELQRTNKSNLVDRYRLNFELFQEYKVFNQDSAYSYGLNTRDLATQLDSLPLITAAVINLADVSVSAGMYKETLDLLETVDPDKIPANQRSLYYGLRGRVYSEMAEYSNLNYYSSQYNELASQFRQKALELTEEGTFFHSFLRAFIKYNRGDTPQALIDFKSLLDAPLLPREKALVHYMLGDIYDKRGEKEEAIVHFTMASLLDVKTSTKETLAIIRLSELLFETDRLKEASFFIQKANEDASFYGAQHRKIQVGAILPLIEEKVISRVEQQRRRLYIQNIIVSFLLLLATVLAVVIYLQVRRLKSARRSLMTAHHDLQTVNQQMQLVNKEIQSKNQQLKKVNDQLLEANKIKEEYIGFFFSRDADLFEKFREFKSRIEKDLKSEDLEKVKFRVKHYDLKKEKEKLLQNFDEAFIRLFPKFIEEFNSLLKEEEQIKLKKGQILNKELRIFALIRLGISHNEIIAQILGYSVNSIYAYKTKIRKRSILHKKEFDQKLIENTTLRF</sequence>
<evidence type="ECO:0000256" key="1">
    <source>
        <dbReference type="SAM" id="Coils"/>
    </source>
</evidence>
<evidence type="ECO:0000256" key="2">
    <source>
        <dbReference type="SAM" id="Phobius"/>
    </source>
</evidence>
<keyword evidence="2" id="KW-1133">Transmembrane helix</keyword>
<evidence type="ECO:0000313" key="4">
    <source>
        <dbReference type="EMBL" id="MFD2519232.1"/>
    </source>
</evidence>
<keyword evidence="2" id="KW-0812">Transmembrane</keyword>
<gene>
    <name evidence="4" type="ORF">ACFSTG_15085</name>
</gene>